<proteinExistence type="predicted"/>
<dbReference type="AlphaFoldDB" id="A0A318YQI8"/>
<accession>A0A318YQI8</accession>
<reference evidence="1" key="1">
    <citation type="submission" date="2016-12" db="EMBL/GenBank/DDBJ databases">
        <title>The genomes of Aspergillus section Nigri reveals drivers in fungal speciation.</title>
        <authorList>
            <consortium name="DOE Joint Genome Institute"/>
            <person name="Vesth T.C."/>
            <person name="Nybo J."/>
            <person name="Theobald S."/>
            <person name="Brandl J."/>
            <person name="Frisvad J.C."/>
            <person name="Nielsen K.F."/>
            <person name="Lyhne E.K."/>
            <person name="Kogle M.E."/>
            <person name="Kuo A."/>
            <person name="Riley R."/>
            <person name="Clum A."/>
            <person name="Nolan M."/>
            <person name="Lipzen A."/>
            <person name="Salamov A."/>
            <person name="Henrissat B."/>
            <person name="Wiebenga A."/>
            <person name="De Vries R.P."/>
            <person name="Grigoriev I.V."/>
            <person name="Mortensen U.H."/>
            <person name="Andersen M.R."/>
            <person name="Baker S.E."/>
        </authorList>
    </citation>
    <scope>NUCLEOTIDE SEQUENCE [LARGE SCALE GENOMIC DNA]</scope>
    <source>
        <strain evidence="1">CBS 115656</strain>
    </source>
</reference>
<dbReference type="RefSeq" id="XP_025482072.1">
    <property type="nucleotide sequence ID" value="XM_025618723.1"/>
</dbReference>
<evidence type="ECO:0000313" key="2">
    <source>
        <dbReference type="Proteomes" id="UP000247647"/>
    </source>
</evidence>
<sequence length="147" mass="16467">MKAYVEPHISCGAVPERPRGFPDTSALSTGTTRLLIHPWPIRKRSLNCSLFRSQYRSHISQRTRANSEPNTSYFHKMSASQFGQTCRVPHPRITISHVVSRRSIGSVSAIDSGIFRSLFGTEETCKVSDDKAYIKRCVDAKAALARE</sequence>
<protein>
    <submittedName>
        <fullName evidence="1">Uncharacterized protein</fullName>
    </submittedName>
</protein>
<dbReference type="InterPro" id="IPR024083">
    <property type="entry name" value="Fumarase/histidase_N"/>
</dbReference>
<dbReference type="GeneID" id="37121179"/>
<dbReference type="Proteomes" id="UP000247647">
    <property type="component" value="Unassembled WGS sequence"/>
</dbReference>
<keyword evidence="2" id="KW-1185">Reference proteome</keyword>
<dbReference type="OrthoDB" id="406045at2759"/>
<evidence type="ECO:0000313" key="1">
    <source>
        <dbReference type="EMBL" id="PYH36594.1"/>
    </source>
</evidence>
<name>A0A318YQI8_ASPNB</name>
<gene>
    <name evidence="1" type="ORF">BO87DRAFT_226260</name>
</gene>
<dbReference type="EMBL" id="KZ821452">
    <property type="protein sequence ID" value="PYH36594.1"/>
    <property type="molecule type" value="Genomic_DNA"/>
</dbReference>
<dbReference type="Gene3D" id="1.10.275.10">
    <property type="entry name" value="Fumarase/aspartase (N-terminal domain)"/>
    <property type="match status" value="1"/>
</dbReference>
<organism evidence="1 2">
    <name type="scientific">Aspergillus neoniger (strain CBS 115656)</name>
    <dbReference type="NCBI Taxonomy" id="1448310"/>
    <lineage>
        <taxon>Eukaryota</taxon>
        <taxon>Fungi</taxon>
        <taxon>Dikarya</taxon>
        <taxon>Ascomycota</taxon>
        <taxon>Pezizomycotina</taxon>
        <taxon>Eurotiomycetes</taxon>
        <taxon>Eurotiomycetidae</taxon>
        <taxon>Eurotiales</taxon>
        <taxon>Aspergillaceae</taxon>
        <taxon>Aspergillus</taxon>
        <taxon>Aspergillus subgen. Circumdati</taxon>
    </lineage>
</organism>